<dbReference type="PANTHER" id="PTHR14918">
    <property type="entry name" value="KICSTOR COMPLEX PROTEIN SZT2"/>
    <property type="match status" value="1"/>
</dbReference>
<feature type="region of interest" description="Disordered" evidence="1">
    <location>
        <begin position="1649"/>
        <end position="1709"/>
    </location>
</feature>
<dbReference type="OrthoDB" id="43547at2759"/>
<evidence type="ECO:0000313" key="2">
    <source>
        <dbReference type="EMBL" id="KAF2885761.1"/>
    </source>
</evidence>
<feature type="compositionally biased region" description="Low complexity" evidence="1">
    <location>
        <begin position="598"/>
        <end position="611"/>
    </location>
</feature>
<dbReference type="InterPro" id="IPR033228">
    <property type="entry name" value="SZT2"/>
</dbReference>
<protein>
    <recommendedName>
        <fullName evidence="4">SZT2</fullName>
    </recommendedName>
</protein>
<feature type="region of interest" description="Disordered" evidence="1">
    <location>
        <begin position="592"/>
        <end position="618"/>
    </location>
</feature>
<proteinExistence type="predicted"/>
<dbReference type="EMBL" id="VTPC01089669">
    <property type="protein sequence ID" value="KAF2885761.1"/>
    <property type="molecule type" value="Genomic_DNA"/>
</dbReference>
<feature type="compositionally biased region" description="Basic and acidic residues" evidence="1">
    <location>
        <begin position="1671"/>
        <end position="1686"/>
    </location>
</feature>
<dbReference type="GO" id="GO:0005777">
    <property type="term" value="C:peroxisome"/>
    <property type="evidence" value="ECO:0007669"/>
    <property type="project" value="InterPro"/>
</dbReference>
<comment type="caution">
    <text evidence="2">The sequence shown here is derived from an EMBL/GenBank/DDBJ whole genome shotgun (WGS) entry which is preliminary data.</text>
</comment>
<name>A0A8K0CIH9_IGNLU</name>
<evidence type="ECO:0000256" key="1">
    <source>
        <dbReference type="SAM" id="MobiDB-lite"/>
    </source>
</evidence>
<gene>
    <name evidence="2" type="ORF">ILUMI_20396</name>
</gene>
<dbReference type="Proteomes" id="UP000801492">
    <property type="component" value="Unassembled WGS sequence"/>
</dbReference>
<organism evidence="2 3">
    <name type="scientific">Ignelater luminosus</name>
    <name type="common">Cucubano</name>
    <name type="synonym">Pyrophorus luminosus</name>
    <dbReference type="NCBI Taxonomy" id="2038154"/>
    <lineage>
        <taxon>Eukaryota</taxon>
        <taxon>Metazoa</taxon>
        <taxon>Ecdysozoa</taxon>
        <taxon>Arthropoda</taxon>
        <taxon>Hexapoda</taxon>
        <taxon>Insecta</taxon>
        <taxon>Pterygota</taxon>
        <taxon>Neoptera</taxon>
        <taxon>Endopterygota</taxon>
        <taxon>Coleoptera</taxon>
        <taxon>Polyphaga</taxon>
        <taxon>Elateriformia</taxon>
        <taxon>Elateroidea</taxon>
        <taxon>Elateridae</taxon>
        <taxon>Agrypninae</taxon>
        <taxon>Pyrophorini</taxon>
        <taxon>Ignelater</taxon>
    </lineage>
</organism>
<reference evidence="2" key="1">
    <citation type="submission" date="2019-08" db="EMBL/GenBank/DDBJ databases">
        <title>The genome of the North American firefly Photinus pyralis.</title>
        <authorList>
            <consortium name="Photinus pyralis genome working group"/>
            <person name="Fallon T.R."/>
            <person name="Sander Lower S.E."/>
            <person name="Weng J.-K."/>
        </authorList>
    </citation>
    <scope>NUCLEOTIDE SEQUENCE</scope>
    <source>
        <strain evidence="2">TRF0915ILg1</strain>
        <tissue evidence="2">Whole body</tissue>
    </source>
</reference>
<accession>A0A8K0CIH9</accession>
<evidence type="ECO:0008006" key="4">
    <source>
        <dbReference type="Google" id="ProtNLM"/>
    </source>
</evidence>
<evidence type="ECO:0000313" key="3">
    <source>
        <dbReference type="Proteomes" id="UP000801492"/>
    </source>
</evidence>
<keyword evidence="3" id="KW-1185">Reference proteome</keyword>
<sequence>MSLFSALQYGAFVHSSDVQSAMDQCEETVYDVDISYYMQTICGHLKQNKGEQIDITILNQPLFCNELKPLHRLIKEKFFDIMNVAFSPIPTNREFYYCRNLILDKSGTKPDSDDEVSIPPSDGVEFKSDKEVSTCSETHGLQRLESTSSTYMTSYITPLFIHLICTIRYNNNVANTSVKVLPTCLGELIQTIESDVQYLEKSNLQITLDILCLTLPMEVQNVINDYSSRGLRTTSFCSDGFQPSIDSANSESSFMTEFPDPLLHLPEVQRRAIASLKDKNYSTRVSVENIHDDRRIDMLSLSDKNENVDIIEANEDASSKNEVFSQQSDISSLNESFVGTDGGYDEDVSEDEEDYGWLIQLDNKRQNLPNFWLIMKVDQEAVTIYFHCRFLELPTTHVGTYLQVQRAVRDAIRDLCKQVNQSLLLQSLNDTRSCDFLLEPDDSYKSWHNNDASTPTITRNTSFSRLKSMDEASDESDPYPATLLEASLKFKPGYFSCPVVWQTQFILHPRLKTGPGKSGLSRGVLALKTVLDKFSVSNRNNMFVYQDVKLNVFYLRLHENVQSCCTKGITVKSNEYEHTIVSRSPSIASLPLGPQKNTLTQSQHSISSTTSRESDIRPRVRSFGEKETKDTPNEDTLILKVHGITEAGEDVRCDLVQVLQNRLDDAVLECLSIMLARNSMCPLTPEDVHFLQKPFRLPEIVIRLSIQEYALKHLDSFVNYLRQNLLQFLNIPKYTDSRSHYHFKDYTEAEPPQSKYSDNIFIYNQSQNPSSGNRGIACIALAIIIQNENSSFNGNFAEMFEKLSFHDIIALKRLGENEKPSGTYIEFRMWKQGRVNTENLFQKLCTATNQAMWDIVIEYYLLQSSLCEEDTQDRCKMALIGNKLVNNDLLQPISSYTEKEIEYNVLLNTSIEEYAHLNYKKKQEINFKPVEVPKVLISKRQRQYIPLNSTARRSILFDDYKDKEKNSGKNEDKRQSIKFDSYELGDTGIMTEICSVTLRDWLDFGFQLSVPSVRKNTITLTNRHLLNVTIRELQNIVTHLSLDTTKVFRALPLESADTEVYDEVYVPYSSSHSPSKSILVSRHFEQWKVCTLANNPLDYPDLINPQTLKHNQKFLPTITPDNKFIPRQKLFWAIVESDNVILYTYNWSKDNVDKLVELASNIGLWLSVRASVLNSVTAQKLGIFYNQAIARNNLLTSNNPYLNYISDLEYMMKFPRDRTRRPPPTGAGNQPMAMLEVFRDTYRTIQPCHNDPVVVFTVEMQELKRSDKRHKDELKKLHSMWQSRTSTCTSVQIQILKQNSRIIHFCHTPLLFLSRWRIQSASTRDHSLSPPPIVSISHNFIQGRRYTSTEELENWHSNLCYGFISEYKRYLQTLGFIPLQIENTHKKHGLAKTEKTSYNSICYVQKAMLGGILIFTIHLNEPFLITKLHAIECSRLQSTNSRTSINQFTLSFLDECDRIKVAMHLHSFTYDFHLRCIHNYISNASSGGKVCEGYHLTHFLDDFMKYYNKAPNFARNLVHEETITIKDLLTEGKQLYDYLLSNVDQYGMDVFSMHGDDTEDTEYVLVQVASTPQMFYKDSQDCQHTDDFDITLVVCRMYGPYEPWESVLQLKYYLILTSRREIYPKTEVDRKLGKFRTVSSTFRSISTYGKESNLEEGENTKSNNPSESESELDKSTEFTTSHDSKGESISQQSKITINSQEDRTRSCSGQNMSHSYVEIKQESVNYLGYYSSHEQLMQQLILDRATIARKKIRDMVAQGMVDCRTHLLWNKLVSHQELNHLTYAEFMELKNLAKLENLCDIHPNLSSLLNQPLSWYQGLAKLLLIKYNDQNRTFISPDGNIQHYVILHPRYDGAFMLLSMDLHTSRGDLYAVYRASHKYKDSDICMADRKALLDGFINCICFYIWTGLI</sequence>
<feature type="compositionally biased region" description="Polar residues" evidence="1">
    <location>
        <begin position="1687"/>
        <end position="1699"/>
    </location>
</feature>
<dbReference type="PANTHER" id="PTHR14918:SF3">
    <property type="entry name" value="KICSTOR COMPLEX PROTEIN SZT2"/>
    <property type="match status" value="1"/>
</dbReference>